<dbReference type="Gene3D" id="3.20.20.80">
    <property type="entry name" value="Glycosidases"/>
    <property type="match status" value="1"/>
</dbReference>
<sequence length="553" mass="60522">MMDLSFRWPHPRFNTSVGDISFRLHTFDNVYGVDPQSVDTTTDTDGGMRITTSRLTWAGGQRTSAGTLTATVTPTPAGVMIAVTGEHADGVRSIGLTLHDRPVGKITGVREEPLDIPAAGRLLRYPNGWFDLASPYAVITGQSGSDLVVRSLDDRPRPKTYAFVPHFGDAAAASTMDIELIVEAEATAPARLFEAPAWVLETSSSPAATEATVVAHREHIEAVYPAEAWEVRADVPDWLRQKSLVLTLHGQHFTGRVFNDYDGMLQKIRRVASQIDGSRILAYLPGWEGRYYRFYGRYDVDPVMGGEDAFRRLVSEARDLGVHVMPMFGANVAARDVPGFERWAEPGLLRRPSGLTDAGSVDWDASRHYDHSGALINPAFAPWRAHLVGQIAALQHRFEFDATFLDITAMHANDPNGDTTTGLRALIDEIHSELPGHLVAGEAWFDAIGGITPLVQTGHHDNVPVFHDVPDAELFDRTNRSFGHVNLGDPAHGSSGVHEAGYVSAWRLPVRKGVIPTIGIVEDTLDKAPERVAQIVSDAHEYADRFLPVTARA</sequence>
<keyword evidence="2" id="KW-1185">Reference proteome</keyword>
<dbReference type="SUPFAM" id="SSF51445">
    <property type="entry name" value="(Trans)glycosidases"/>
    <property type="match status" value="1"/>
</dbReference>
<dbReference type="EMBL" id="CP020717">
    <property type="protein sequence ID" value="ARJ07733.1"/>
    <property type="molecule type" value="Genomic_DNA"/>
</dbReference>
<keyword evidence="1" id="KW-0614">Plasmid</keyword>
<dbReference type="KEGG" id="cphy:B5808_20255"/>
<evidence type="ECO:0000313" key="2">
    <source>
        <dbReference type="Proteomes" id="UP000192775"/>
    </source>
</evidence>
<reference evidence="1 2" key="1">
    <citation type="submission" date="2017-04" db="EMBL/GenBank/DDBJ databases">
        <authorList>
            <person name="Afonso C.L."/>
            <person name="Miller P.J."/>
            <person name="Scott M.A."/>
            <person name="Spackman E."/>
            <person name="Goraichik I."/>
            <person name="Dimitrov K.M."/>
            <person name="Suarez D.L."/>
            <person name="Swayne D.E."/>
        </authorList>
    </citation>
    <scope>NUCLEOTIDE SEQUENCE [LARGE SCALE GENOMIC DNA]</scope>
    <source>
        <strain evidence="2">XA(T)</strain>
        <plasmid evidence="2">Plasmid unnamed2</plasmid>
    </source>
</reference>
<geneLocation type="plasmid" evidence="1">
    <name>unnamed2</name>
</geneLocation>
<dbReference type="RefSeq" id="WP_085021868.1">
    <property type="nucleotide sequence ID" value="NZ_BMHD01000004.1"/>
</dbReference>
<dbReference type="InterPro" id="IPR017853">
    <property type="entry name" value="GH"/>
</dbReference>
<organism evidence="1 2">
    <name type="scientific">Cnuibacter physcomitrellae</name>
    <dbReference type="NCBI Taxonomy" id="1619308"/>
    <lineage>
        <taxon>Bacteria</taxon>
        <taxon>Bacillati</taxon>
        <taxon>Actinomycetota</taxon>
        <taxon>Actinomycetes</taxon>
        <taxon>Micrococcales</taxon>
        <taxon>Microbacteriaceae</taxon>
        <taxon>Cnuibacter</taxon>
    </lineage>
</organism>
<evidence type="ECO:0000313" key="1">
    <source>
        <dbReference type="EMBL" id="ARJ07733.1"/>
    </source>
</evidence>
<name>A0A1X9LRC6_9MICO</name>
<dbReference type="AlphaFoldDB" id="A0A1X9LRC6"/>
<gene>
    <name evidence="1" type="ORF">B5808_20255</name>
</gene>
<proteinExistence type="predicted"/>
<protein>
    <submittedName>
        <fullName evidence="1">Uncharacterized protein</fullName>
    </submittedName>
</protein>
<dbReference type="Proteomes" id="UP000192775">
    <property type="component" value="Plasmid unnamed2"/>
</dbReference>
<accession>A0A1X9LRC6</accession>